<dbReference type="AlphaFoldDB" id="A0A220VGZ8"/>
<dbReference type="Proteomes" id="UP000242175">
    <property type="component" value="Chromosome small"/>
</dbReference>
<sequence length="101" mass="12041">MDFFGEEHHLRFVIRAYQPNEVLDAMYWCSLLTFRRQQYDLFKLSESRINLHEQCSSRDHSGFDTIRSGQRINVKIMVPVVSVQKLKEEYSLGFKDEHDAK</sequence>
<evidence type="ECO:0000313" key="1">
    <source>
        <dbReference type="EMBL" id="ASK79688.1"/>
    </source>
</evidence>
<accession>A0A220VGZ8</accession>
<proteinExistence type="predicted"/>
<dbReference type="KEGG" id="pmai:CF386_11615"/>
<organism evidence="1 2">
    <name type="scientific">Paraphotobacterium marinum</name>
    <dbReference type="NCBI Taxonomy" id="1755811"/>
    <lineage>
        <taxon>Bacteria</taxon>
        <taxon>Pseudomonadati</taxon>
        <taxon>Pseudomonadota</taxon>
        <taxon>Gammaproteobacteria</taxon>
        <taxon>Vibrionales</taxon>
        <taxon>Vibrionaceae</taxon>
        <taxon>Paraphotobacterium</taxon>
    </lineage>
</organism>
<name>A0A220VGZ8_9GAMM</name>
<keyword evidence="2" id="KW-1185">Reference proteome</keyword>
<dbReference type="EMBL" id="CP022356">
    <property type="protein sequence ID" value="ASK79688.1"/>
    <property type="molecule type" value="Genomic_DNA"/>
</dbReference>
<gene>
    <name evidence="1" type="ORF">CF386_11615</name>
</gene>
<reference evidence="1 2" key="1">
    <citation type="journal article" date="2016" name="Int. J. Syst. Evol. Microbiol.">
        <title>Paraphotobacterium marinum gen. nov., sp. nov., a member of the family Vibrionaceae, isolated from surface seawater.</title>
        <authorList>
            <person name="Huang Z."/>
            <person name="Dong C."/>
            <person name="Shao Z."/>
        </authorList>
    </citation>
    <scope>NUCLEOTIDE SEQUENCE [LARGE SCALE GENOMIC DNA]</scope>
    <source>
        <strain evidence="1 2">NSCS20N07D</strain>
    </source>
</reference>
<protein>
    <submittedName>
        <fullName evidence="1">Uncharacterized protein</fullName>
    </submittedName>
</protein>
<evidence type="ECO:0000313" key="2">
    <source>
        <dbReference type="Proteomes" id="UP000242175"/>
    </source>
</evidence>